<dbReference type="GO" id="GO:0009307">
    <property type="term" value="P:DNA restriction-modification system"/>
    <property type="evidence" value="ECO:0007669"/>
    <property type="project" value="InterPro"/>
</dbReference>
<evidence type="ECO:0000256" key="2">
    <source>
        <dbReference type="ARBA" id="ARBA00022747"/>
    </source>
</evidence>
<keyword evidence="7" id="KW-0175">Coiled coil</keyword>
<gene>
    <name evidence="8" type="ORF">METZ01_LOCUS135355</name>
</gene>
<evidence type="ECO:0000256" key="6">
    <source>
        <dbReference type="ARBA" id="ARBA00093790"/>
    </source>
</evidence>
<evidence type="ECO:0000256" key="5">
    <source>
        <dbReference type="ARBA" id="ARBA00093760"/>
    </source>
</evidence>
<organism evidence="8">
    <name type="scientific">marine metagenome</name>
    <dbReference type="NCBI Taxonomy" id="408172"/>
    <lineage>
        <taxon>unclassified sequences</taxon>
        <taxon>metagenomes</taxon>
        <taxon>ecological metagenomes</taxon>
    </lineage>
</organism>
<evidence type="ECO:0000313" key="8">
    <source>
        <dbReference type="EMBL" id="SVA82501.1"/>
    </source>
</evidence>
<dbReference type="EMBL" id="UINC01019481">
    <property type="protein sequence ID" value="SVA82501.1"/>
    <property type="molecule type" value="Genomic_DNA"/>
</dbReference>
<dbReference type="EC" id="3.1.21.4" evidence="6"/>
<dbReference type="GO" id="GO:0009036">
    <property type="term" value="F:type II site-specific deoxyribonuclease activity"/>
    <property type="evidence" value="ECO:0007669"/>
    <property type="project" value="InterPro"/>
</dbReference>
<sequence length="278" mass="31275">MDKLTEVTIGEIFNKELNDFAFRLAKDYSKSGSKYKNIEKKNNNFLISNLGEEVIVYSALMRSLDSSLGNRIEQIALKVAVASGYKVSQGVSGNISSGTINVIATLLDAYKDKSNPKKPLLSDLTLIQDSVKTTVGKSKFHNSDYLVEKTKNGKKTLTLLELKIGGDLDNKKARSEKEAILEQYAILVSEYEEEIEANKVEVKIYFATAYNKDSLNSGAKNWKQASVRSFFAEEELLIGKDFWNFICDSDKGWEVIMREYKKNSPIIKQTLSEVINSF</sequence>
<feature type="coiled-coil region" evidence="7">
    <location>
        <begin position="174"/>
        <end position="201"/>
    </location>
</feature>
<proteinExistence type="predicted"/>
<reference evidence="8" key="1">
    <citation type="submission" date="2018-05" db="EMBL/GenBank/DDBJ databases">
        <authorList>
            <person name="Lanie J.A."/>
            <person name="Ng W.-L."/>
            <person name="Kazmierczak K.M."/>
            <person name="Andrzejewski T.M."/>
            <person name="Davidsen T.M."/>
            <person name="Wayne K.J."/>
            <person name="Tettelin H."/>
            <person name="Glass J.I."/>
            <person name="Rusch D."/>
            <person name="Podicherti R."/>
            <person name="Tsui H.-C.T."/>
            <person name="Winkler M.E."/>
        </authorList>
    </citation>
    <scope>NUCLEOTIDE SEQUENCE</scope>
</reference>
<name>A0A381Z0R4_9ZZZZ</name>
<keyword evidence="4" id="KW-0378">Hydrolase</keyword>
<evidence type="ECO:0000256" key="3">
    <source>
        <dbReference type="ARBA" id="ARBA00022759"/>
    </source>
</evidence>
<dbReference type="InterPro" id="IPR019045">
    <property type="entry name" value="Restrct_endonuc_II_HinfI"/>
</dbReference>
<protein>
    <recommendedName>
        <fullName evidence="6">type II site-specific deoxyribonuclease</fullName>
        <ecNumber evidence="6">3.1.21.4</ecNumber>
    </recommendedName>
</protein>
<keyword evidence="2" id="KW-0680">Restriction system</keyword>
<keyword evidence="1" id="KW-0540">Nuclease</keyword>
<keyword evidence="3" id="KW-0255">Endonuclease</keyword>
<evidence type="ECO:0000256" key="4">
    <source>
        <dbReference type="ARBA" id="ARBA00022801"/>
    </source>
</evidence>
<accession>A0A381Z0R4</accession>
<dbReference type="GO" id="GO:0003677">
    <property type="term" value="F:DNA binding"/>
    <property type="evidence" value="ECO:0007669"/>
    <property type="project" value="InterPro"/>
</dbReference>
<comment type="catalytic activity">
    <reaction evidence="5">
        <text>Endonucleolytic cleavage of DNA to give specific double-stranded fragments with terminal 5'-phosphates.</text>
        <dbReference type="EC" id="3.1.21.4"/>
    </reaction>
</comment>
<evidence type="ECO:0000256" key="7">
    <source>
        <dbReference type="SAM" id="Coils"/>
    </source>
</evidence>
<evidence type="ECO:0000256" key="1">
    <source>
        <dbReference type="ARBA" id="ARBA00022722"/>
    </source>
</evidence>
<dbReference type="AlphaFoldDB" id="A0A381Z0R4"/>
<dbReference type="Pfam" id="PF09520">
    <property type="entry name" value="RE_TdeIII"/>
    <property type="match status" value="1"/>
</dbReference>